<dbReference type="Proteomes" id="UP000092839">
    <property type="component" value="Chromosome"/>
</dbReference>
<dbReference type="KEGG" id="bic:LMTR13_07980"/>
<keyword evidence="2" id="KW-1185">Reference proteome</keyword>
<dbReference type="STRING" id="1274631.LMTR13_07980"/>
<dbReference type="InterPro" id="IPR012349">
    <property type="entry name" value="Split_barrel_FMN-bd"/>
</dbReference>
<gene>
    <name evidence="1" type="ORF">LMTR13_07980</name>
</gene>
<dbReference type="OrthoDB" id="9794935at2"/>
<evidence type="ECO:0000313" key="2">
    <source>
        <dbReference type="Proteomes" id="UP000092839"/>
    </source>
</evidence>
<accession>A0A1B1UBJ1</accession>
<name>A0A1B1UBJ1_9BRAD</name>
<organism evidence="1 2">
    <name type="scientific">Bradyrhizobium icense</name>
    <dbReference type="NCBI Taxonomy" id="1274631"/>
    <lineage>
        <taxon>Bacteria</taxon>
        <taxon>Pseudomonadati</taxon>
        <taxon>Pseudomonadota</taxon>
        <taxon>Alphaproteobacteria</taxon>
        <taxon>Hyphomicrobiales</taxon>
        <taxon>Nitrobacteraceae</taxon>
        <taxon>Bradyrhizobium</taxon>
    </lineage>
</organism>
<protein>
    <submittedName>
        <fullName evidence="1">Uncharacterized protein</fullName>
    </submittedName>
</protein>
<dbReference type="AlphaFoldDB" id="A0A1B1UBJ1"/>
<dbReference type="Gene3D" id="2.30.110.10">
    <property type="entry name" value="Electron Transport, Fmn-binding Protein, Chain A"/>
    <property type="match status" value="1"/>
</dbReference>
<evidence type="ECO:0000313" key="1">
    <source>
        <dbReference type="EMBL" id="ANW00132.1"/>
    </source>
</evidence>
<proteinExistence type="predicted"/>
<reference evidence="1 2" key="1">
    <citation type="submission" date="2016-07" db="EMBL/GenBank/DDBJ databases">
        <title>Complete genome sequence of Bradyrhizobium icense LMTR 13T, a potential inoculant strain isolated from lima bean (Phaseolus lunatus) in Peru.</title>
        <authorList>
            <person name="Ormeno-Orrillo E."/>
            <person name="Duran D."/>
            <person name="Rogel M.A."/>
            <person name="Rey L."/>
            <person name="Imperial J."/>
            <person name="Ruiz-Argueso T."/>
            <person name="Martinez-Romero E."/>
        </authorList>
    </citation>
    <scope>NUCLEOTIDE SEQUENCE [LARGE SCALE GENOMIC DNA]</scope>
    <source>
        <strain evidence="1 2">LMTR 13</strain>
    </source>
</reference>
<dbReference type="RefSeq" id="WP_065727418.1">
    <property type="nucleotide sequence ID" value="NZ_CP016428.1"/>
</dbReference>
<dbReference type="Pfam" id="PF12900">
    <property type="entry name" value="Pyridox_ox_2"/>
    <property type="match status" value="1"/>
</dbReference>
<dbReference type="SUPFAM" id="SSF50475">
    <property type="entry name" value="FMN-binding split barrel"/>
    <property type="match status" value="1"/>
</dbReference>
<dbReference type="EMBL" id="CP016428">
    <property type="protein sequence ID" value="ANW00132.1"/>
    <property type="molecule type" value="Genomic_DNA"/>
</dbReference>
<sequence>MAFVQGAHTGRLATIGRDGYPYCIPLLFVWMDGGVFLHGTNASGHLRQNIDHSALACFDLDEAGEVFDYRRFECDSGIAAS</sequence>
<dbReference type="InterPro" id="IPR024747">
    <property type="entry name" value="Pyridox_Oxase-rel"/>
</dbReference>